<feature type="region of interest" description="Disordered" evidence="2">
    <location>
        <begin position="511"/>
        <end position="566"/>
    </location>
</feature>
<proteinExistence type="predicted"/>
<dbReference type="InterPro" id="IPR036770">
    <property type="entry name" value="Ankyrin_rpt-contain_sf"/>
</dbReference>
<feature type="compositionally biased region" description="Low complexity" evidence="2">
    <location>
        <begin position="529"/>
        <end position="539"/>
    </location>
</feature>
<feature type="compositionally biased region" description="Polar residues" evidence="2">
    <location>
        <begin position="511"/>
        <end position="523"/>
    </location>
</feature>
<dbReference type="AlphaFoldDB" id="A0A2B4SU87"/>
<sequence>MNDETKCHTPFCRKDCPVVHHDLIKALCIERNRRETSSRFSSKSHVLLRQCVQLYEQNGWDRNSAVPDSLPDLRHPLLYLTCAFGKHRVLETLVKLDFNPAVVTTDGANGLHALVDHFYRVGNMKQCGGFMAIDKRLEVFENVVSILCSRDPNIFSTRENIHGRTPLHMAAESVVCTSRHARVDGRCDPLKRTRYFQRCLEVMLGHILELRSNSLLTDFQVMNTVSSQDNEGDTILHILAKSRTLPGWESIQYLLKNFTDSEFSEIKNKDSKTAFDILSQFNGFMAKRLFYPSDVEEKMEEDVNGCSSPTNCDPSLSLEASDLTRIAKSPPCTNDITVQAVWSEAPQAAGFPSKGMQKVTPVRSLESVVLSLHNTAKSPATSALKTLTRSPSSTQNELSVLLPNASLVNGKSKDLVGLELGSEFGEENTTGFVDSEKISLGSGEVPTEISGNVQEDFESRRFSGDEPYPVFLPNFSQSEVECRESEVAKQEVGETYSSCCLPSLFQSNLERENSVGTSPSTPDSWMPGSESEATASSSTPCVTSLAGSSLQSPSHEHLDSTTTRKQNCQVTADSAEDKRPVGNASSSGDSAFFDFLLTQGNDFNPTMKLQIVELIKGEFGKKMSGFNREMFKMETEKKKLEAEIQNSKLKLQQKEEERRRLFAEIEKLQRNIVQATEKHKELSEKCMKLKEDSEVVKRKISSCEEVEKELFGTPAKMQKLLDSKY</sequence>
<name>A0A2B4SU87_STYPI</name>
<organism evidence="3 4">
    <name type="scientific">Stylophora pistillata</name>
    <name type="common">Smooth cauliflower coral</name>
    <dbReference type="NCBI Taxonomy" id="50429"/>
    <lineage>
        <taxon>Eukaryota</taxon>
        <taxon>Metazoa</taxon>
        <taxon>Cnidaria</taxon>
        <taxon>Anthozoa</taxon>
        <taxon>Hexacorallia</taxon>
        <taxon>Scleractinia</taxon>
        <taxon>Astrocoeniina</taxon>
        <taxon>Pocilloporidae</taxon>
        <taxon>Stylophora</taxon>
    </lineage>
</organism>
<dbReference type="Proteomes" id="UP000225706">
    <property type="component" value="Unassembled WGS sequence"/>
</dbReference>
<keyword evidence="1" id="KW-0175">Coiled coil</keyword>
<gene>
    <name evidence="3" type="ORF">AWC38_SpisGene2209</name>
</gene>
<evidence type="ECO:0000256" key="2">
    <source>
        <dbReference type="SAM" id="MobiDB-lite"/>
    </source>
</evidence>
<evidence type="ECO:0000256" key="1">
    <source>
        <dbReference type="SAM" id="Coils"/>
    </source>
</evidence>
<accession>A0A2B4SU87</accession>
<reference evidence="4" key="1">
    <citation type="journal article" date="2017" name="bioRxiv">
        <title>Comparative analysis of the genomes of Stylophora pistillata and Acropora digitifera provides evidence for extensive differences between species of corals.</title>
        <authorList>
            <person name="Voolstra C.R."/>
            <person name="Li Y."/>
            <person name="Liew Y.J."/>
            <person name="Baumgarten S."/>
            <person name="Zoccola D."/>
            <person name="Flot J.-F."/>
            <person name="Tambutte S."/>
            <person name="Allemand D."/>
            <person name="Aranda M."/>
        </authorList>
    </citation>
    <scope>NUCLEOTIDE SEQUENCE [LARGE SCALE GENOMIC DNA]</scope>
</reference>
<keyword evidence="4" id="KW-1185">Reference proteome</keyword>
<dbReference type="Gene3D" id="1.25.40.20">
    <property type="entry name" value="Ankyrin repeat-containing domain"/>
    <property type="match status" value="1"/>
</dbReference>
<evidence type="ECO:0000313" key="3">
    <source>
        <dbReference type="EMBL" id="PFX32906.1"/>
    </source>
</evidence>
<dbReference type="CDD" id="cd22249">
    <property type="entry name" value="UDM1_RNF168_RNF169-like"/>
    <property type="match status" value="1"/>
</dbReference>
<feature type="coiled-coil region" evidence="1">
    <location>
        <begin position="623"/>
        <end position="699"/>
    </location>
</feature>
<feature type="compositionally biased region" description="Polar residues" evidence="2">
    <location>
        <begin position="540"/>
        <end position="553"/>
    </location>
</feature>
<protein>
    <submittedName>
        <fullName evidence="3">Uncharacterized protein</fullName>
    </submittedName>
</protein>
<dbReference type="SUPFAM" id="SSF48403">
    <property type="entry name" value="Ankyrin repeat"/>
    <property type="match status" value="1"/>
</dbReference>
<dbReference type="OrthoDB" id="5965819at2759"/>
<evidence type="ECO:0000313" key="4">
    <source>
        <dbReference type="Proteomes" id="UP000225706"/>
    </source>
</evidence>
<dbReference type="EMBL" id="LSMT01000017">
    <property type="protein sequence ID" value="PFX32906.1"/>
    <property type="molecule type" value="Genomic_DNA"/>
</dbReference>
<comment type="caution">
    <text evidence="3">The sequence shown here is derived from an EMBL/GenBank/DDBJ whole genome shotgun (WGS) entry which is preliminary data.</text>
</comment>